<evidence type="ECO:0000256" key="7">
    <source>
        <dbReference type="ARBA" id="ARBA00023054"/>
    </source>
</evidence>
<dbReference type="GO" id="GO:0000139">
    <property type="term" value="C:Golgi membrane"/>
    <property type="evidence" value="ECO:0007669"/>
    <property type="project" value="UniProtKB-SubCell"/>
</dbReference>
<keyword evidence="9" id="KW-0968">Cytoplasmic vesicle</keyword>
<evidence type="ECO:0000313" key="18">
    <source>
        <dbReference type="Proteomes" id="UP000567872"/>
    </source>
</evidence>
<keyword evidence="4" id="KW-0597">Phosphoprotein</keyword>
<evidence type="ECO:0000256" key="6">
    <source>
        <dbReference type="ARBA" id="ARBA00023034"/>
    </source>
</evidence>
<dbReference type="PANTHER" id="PTHR23157:SF24">
    <property type="entry name" value="GOLGIN SUBFAMILY A MEMBER 1"/>
    <property type="match status" value="1"/>
</dbReference>
<dbReference type="Pfam" id="PF01465">
    <property type="entry name" value="GRIP"/>
    <property type="match status" value="1"/>
</dbReference>
<evidence type="ECO:0000256" key="11">
    <source>
        <dbReference type="ARBA" id="ARBA00078935"/>
    </source>
</evidence>
<dbReference type="GO" id="GO:0001669">
    <property type="term" value="C:acrosomal vesicle"/>
    <property type="evidence" value="ECO:0007669"/>
    <property type="project" value="UniProtKB-SubCell"/>
</dbReference>
<evidence type="ECO:0000256" key="10">
    <source>
        <dbReference type="ARBA" id="ARBA00070165"/>
    </source>
</evidence>
<evidence type="ECO:0000256" key="13">
    <source>
        <dbReference type="ARBA" id="ARBA00093537"/>
    </source>
</evidence>
<sequence length="837" mass="97070">MFAKLKKKIAEEAAIAPRAGGAARIPRSISKESITSAGADSGDDFASDGSSSREDLSSQLFRRNEQIRKLEVKLSDYADQIRNLQKIKEKLENALEKHQDSSMRKFQEQNEAHQANRAKMAEGMALALEKKDQEWMEKLGQVEKEKKMLEKQLQEMREQSLNLFQKRDEIDELEGFQQQEMAKVKHMLLKKEESLSKAEQELEACTRELTHTKEVLQDASSESSGLRKDLQELQQQFLELEAQRDELMTAETNAENKITALELREQELQTVIQQLSVDLKNARVAGSGCEKRLEMLQVEHESLKVEYEQHKLKMSFEFAERNKLTEQLQEKVSSLEKKLERNLSGDEHVQELLKEKATLEQKLDETRQQILTDRMHQADTVNQLETQVNIYFFIFLQILTISNLFIHNTSFPRCTCALDRRELEQKLQVATEALKKSREAAGDQDLRIQKMQTDLENERNKLQQQIVSEKHQYEQKVTELESQIAALETAWEFDKTATQCKISQLEKENEHLNGSREEYESTLKNQESELNRLKKELSSRETVSTEIAKALEETRKQREELQQQVSRLASLIKEKDRLIDEKSGMLLKQKEELNQLSQDHEAVLLQMHQLQSDIEACNSQAVEKEEMAKKEIDELKLQIQECMLAREHEKNVSELEESAKALNNKHLHPPENHMTEQNGEVAAADVIQLQKDNRELEQQIVEKNKMIKQLQQRMTELKKTLQKELKIRPDSEVPEVREKTNSEVPNASVTVTNNSDLNDSREINFEYLKHVVLKFMSCRESEAFHLIKAVSVLLNFSQEEENMLKETLEYKMSWFGSKPSPKGSIRPSISSPRTLWS</sequence>
<evidence type="ECO:0000256" key="12">
    <source>
        <dbReference type="ARBA" id="ARBA00093371"/>
    </source>
</evidence>
<feature type="coiled-coil region" evidence="14">
    <location>
        <begin position="420"/>
        <end position="727"/>
    </location>
</feature>
<evidence type="ECO:0000256" key="14">
    <source>
        <dbReference type="SAM" id="Coils"/>
    </source>
</evidence>
<feature type="compositionally biased region" description="Low complexity" evidence="15">
    <location>
        <begin position="17"/>
        <end position="27"/>
    </location>
</feature>
<evidence type="ECO:0000259" key="16">
    <source>
        <dbReference type="PROSITE" id="PS50913"/>
    </source>
</evidence>
<evidence type="ECO:0000313" key="17">
    <source>
        <dbReference type="EMBL" id="NXI66193.1"/>
    </source>
</evidence>
<dbReference type="GO" id="GO:0005802">
    <property type="term" value="C:trans-Golgi network"/>
    <property type="evidence" value="ECO:0007669"/>
    <property type="project" value="UniProtKB-ARBA"/>
</dbReference>
<dbReference type="OrthoDB" id="5848685at2759"/>
<evidence type="ECO:0000256" key="8">
    <source>
        <dbReference type="ARBA" id="ARBA00023136"/>
    </source>
</evidence>
<comment type="caution">
    <text evidence="17">The sequence shown here is derived from an EMBL/GenBank/DDBJ whole genome shotgun (WGS) entry which is preliminary data.</text>
</comment>
<keyword evidence="7 14" id="KW-0175">Coiled coil</keyword>
<feature type="domain" description="GRIP" evidence="16">
    <location>
        <begin position="758"/>
        <end position="807"/>
    </location>
</feature>
<comment type="subunit">
    <text evidence="13">Interacts with RAB6A. Directly interacts with TBC1D23. Interacts with FAM91A1; this interaction may be mediated by TBC1D23. Interacts with ARL1; this interaction recruits Golgin-97/GOLGA1 onto the Golgi apparatus.</text>
</comment>
<evidence type="ECO:0000256" key="9">
    <source>
        <dbReference type="ARBA" id="ARBA00023329"/>
    </source>
</evidence>
<dbReference type="SMART" id="SM00755">
    <property type="entry name" value="Grip"/>
    <property type="match status" value="1"/>
</dbReference>
<evidence type="ECO:0000256" key="15">
    <source>
        <dbReference type="SAM" id="MobiDB-lite"/>
    </source>
</evidence>
<keyword evidence="5" id="KW-0013">ADP-ribosylation</keyword>
<name>A0A7K9V1R5_ANSSE</name>
<comment type="subcellular location">
    <subcellularLocation>
        <location evidence="2">Cytoplasmic vesicle</location>
        <location evidence="2">Secretory vesicle</location>
        <location evidence="2">Acrosome</location>
    </subcellularLocation>
    <subcellularLocation>
        <location evidence="3">Golgi apparatus membrane</location>
        <topology evidence="3">Peripheral membrane protein</topology>
    </subcellularLocation>
    <subcellularLocation>
        <location evidence="1">Golgi apparatus</location>
        <location evidence="1">trans-Golgi network membrane</location>
    </subcellularLocation>
</comment>
<dbReference type="InterPro" id="IPR051952">
    <property type="entry name" value="Golgi-autophagy_related"/>
</dbReference>
<feature type="region of interest" description="Disordered" evidence="15">
    <location>
        <begin position="817"/>
        <end position="837"/>
    </location>
</feature>
<dbReference type="PROSITE" id="PS50913">
    <property type="entry name" value="GRIP"/>
    <property type="match status" value="1"/>
</dbReference>
<feature type="compositionally biased region" description="Polar residues" evidence="15">
    <location>
        <begin position="827"/>
        <end position="837"/>
    </location>
</feature>
<evidence type="ECO:0000256" key="5">
    <source>
        <dbReference type="ARBA" id="ARBA00022765"/>
    </source>
</evidence>
<dbReference type="PANTHER" id="PTHR23157">
    <property type="entry name" value="GRIP AND COILED-COIL DOMAIN-CONTAINING PROTEIN 1"/>
    <property type="match status" value="1"/>
</dbReference>
<keyword evidence="6" id="KW-0333">Golgi apparatus</keyword>
<organism evidence="17 18">
    <name type="scientific">Anseranas semipalmata</name>
    <name type="common">Magpie goose</name>
    <name type="synonym">Anas semipalmata</name>
    <dbReference type="NCBI Taxonomy" id="8851"/>
    <lineage>
        <taxon>Eukaryota</taxon>
        <taxon>Metazoa</taxon>
        <taxon>Chordata</taxon>
        <taxon>Craniata</taxon>
        <taxon>Vertebrata</taxon>
        <taxon>Euteleostomi</taxon>
        <taxon>Archelosauria</taxon>
        <taxon>Archosauria</taxon>
        <taxon>Dinosauria</taxon>
        <taxon>Saurischia</taxon>
        <taxon>Theropoda</taxon>
        <taxon>Coelurosauria</taxon>
        <taxon>Aves</taxon>
        <taxon>Neognathae</taxon>
        <taxon>Galloanserae</taxon>
        <taxon>Anseriformes</taxon>
        <taxon>Anseranatidae</taxon>
        <taxon>Anseranas</taxon>
    </lineage>
</organism>
<comment type="function">
    <text evidence="12">Involved in vesicular trafficking at the Golgi apparatus level. Involved in endosome-to-Golgi trafficking. Mechanistically, captures transport vesicles arriving from endosomes via the protein TBC1D23. Recognized vesicles are then tethered to the trans-Golgi before subsequent SNARE engagement and vesicle fusion. Selectively regulates E-cadherin transport from the trans-Golgi network in tubulovesicular carriers.</text>
</comment>
<accession>A0A7K9V1R5</accession>
<protein>
    <recommendedName>
        <fullName evidence="10">Golgin subfamily A member 1</fullName>
    </recommendedName>
    <alternativeName>
        <fullName evidence="11">Golgin-97</fullName>
    </alternativeName>
</protein>
<dbReference type="FunFam" id="1.10.220.60:FF:000002">
    <property type="entry name" value="Golgin subfamily A member 1"/>
    <property type="match status" value="1"/>
</dbReference>
<gene>
    <name evidence="17" type="primary">Golga1</name>
    <name evidence="17" type="ORF">ANSSEM_R08362</name>
</gene>
<feature type="region of interest" description="Disordered" evidence="15">
    <location>
        <begin position="17"/>
        <end position="58"/>
    </location>
</feature>
<feature type="coiled-coil region" evidence="14">
    <location>
        <begin position="293"/>
        <end position="369"/>
    </location>
</feature>
<feature type="non-terminal residue" evidence="17">
    <location>
        <position position="1"/>
    </location>
</feature>
<dbReference type="Gene3D" id="1.10.220.60">
    <property type="entry name" value="GRIP domain"/>
    <property type="match status" value="1"/>
</dbReference>
<evidence type="ECO:0000256" key="1">
    <source>
        <dbReference type="ARBA" id="ARBA00004198"/>
    </source>
</evidence>
<feature type="non-terminal residue" evidence="17">
    <location>
        <position position="837"/>
    </location>
</feature>
<evidence type="ECO:0000256" key="4">
    <source>
        <dbReference type="ARBA" id="ARBA00022553"/>
    </source>
</evidence>
<dbReference type="AlphaFoldDB" id="A0A7K9V1R5"/>
<keyword evidence="8" id="KW-0472">Membrane</keyword>
<evidence type="ECO:0000256" key="3">
    <source>
        <dbReference type="ARBA" id="ARBA00004395"/>
    </source>
</evidence>
<proteinExistence type="predicted"/>
<dbReference type="Proteomes" id="UP000567872">
    <property type="component" value="Unassembled WGS sequence"/>
</dbReference>
<dbReference type="InterPro" id="IPR000237">
    <property type="entry name" value="GRIP_dom"/>
</dbReference>
<evidence type="ECO:0000256" key="2">
    <source>
        <dbReference type="ARBA" id="ARBA00004218"/>
    </source>
</evidence>
<keyword evidence="18" id="KW-1185">Reference proteome</keyword>
<reference evidence="17 18" key="1">
    <citation type="submission" date="2019-09" db="EMBL/GenBank/DDBJ databases">
        <title>Bird 10,000 Genomes (B10K) Project - Family phase.</title>
        <authorList>
            <person name="Zhang G."/>
        </authorList>
    </citation>
    <scope>NUCLEOTIDE SEQUENCE [LARGE SCALE GENOMIC DNA]</scope>
    <source>
        <strain evidence="17">B10K-DU-001-57</strain>
        <tissue evidence="17">Muscle</tissue>
    </source>
</reference>
<dbReference type="EMBL" id="VXAA01002816">
    <property type="protein sequence ID" value="NXI66193.1"/>
    <property type="molecule type" value="Genomic_DNA"/>
</dbReference>
<feature type="coiled-coil region" evidence="14">
    <location>
        <begin position="67"/>
        <end position="104"/>
    </location>
</feature>
<feature type="coiled-coil region" evidence="14">
    <location>
        <begin position="132"/>
        <end position="264"/>
    </location>
</feature>